<accession>A0A1Y5RSZ1</accession>
<evidence type="ECO:0000256" key="1">
    <source>
        <dbReference type="SAM" id="MobiDB-lite"/>
    </source>
</evidence>
<evidence type="ECO:0000313" key="3">
    <source>
        <dbReference type="EMBL" id="SLN24444.1"/>
    </source>
</evidence>
<reference evidence="3 4" key="1">
    <citation type="submission" date="2017-03" db="EMBL/GenBank/DDBJ databases">
        <authorList>
            <person name="Afonso C.L."/>
            <person name="Miller P.J."/>
            <person name="Scott M.A."/>
            <person name="Spackman E."/>
            <person name="Goraichik I."/>
            <person name="Dimitrov K.M."/>
            <person name="Suarez D.L."/>
            <person name="Swayne D.E."/>
        </authorList>
    </citation>
    <scope>NUCLEOTIDE SEQUENCE [LARGE SCALE GENOMIC DNA]</scope>
    <source>
        <strain evidence="3 4">CECT 8620</strain>
    </source>
</reference>
<proteinExistence type="predicted"/>
<sequence length="132" mass="13793">MSQYIAGCLILLGGFFSVSAAIGLLRLPDALTRMHASTKVGTLASLCMLLACAFAFGDLDVFARCVIAVFFLLVTAPVAAHMIGRAALGIDGLAHLEKDHQLPQASATDTPQPLPHEGDARALPKEATPPRG</sequence>
<dbReference type="RefSeq" id="WP_085835472.1">
    <property type="nucleotide sequence ID" value="NZ_FWFS01000002.1"/>
</dbReference>
<keyword evidence="2" id="KW-0812">Transmembrane</keyword>
<keyword evidence="4" id="KW-1185">Reference proteome</keyword>
<gene>
    <name evidence="3" type="primary">mrpG</name>
    <name evidence="3" type="ORF">AQS8620_00715</name>
</gene>
<dbReference type="GO" id="GO:0015385">
    <property type="term" value="F:sodium:proton antiporter activity"/>
    <property type="evidence" value="ECO:0007669"/>
    <property type="project" value="TreeGrafter"/>
</dbReference>
<organism evidence="3 4">
    <name type="scientific">Aquimixticola soesokkakensis</name>
    <dbReference type="NCBI Taxonomy" id="1519096"/>
    <lineage>
        <taxon>Bacteria</taxon>
        <taxon>Pseudomonadati</taxon>
        <taxon>Pseudomonadota</taxon>
        <taxon>Alphaproteobacteria</taxon>
        <taxon>Rhodobacterales</taxon>
        <taxon>Paracoccaceae</taxon>
        <taxon>Aquimixticola</taxon>
    </lineage>
</organism>
<name>A0A1Y5RSZ1_9RHOB</name>
<dbReference type="AlphaFoldDB" id="A0A1Y5RSZ1"/>
<feature type="transmembrane region" description="Helical" evidence="2">
    <location>
        <begin position="61"/>
        <end position="83"/>
    </location>
</feature>
<keyword evidence="2" id="KW-1133">Transmembrane helix</keyword>
<dbReference type="OrthoDB" id="4427992at2"/>
<dbReference type="PANTHER" id="PTHR34703:SF1">
    <property type="entry name" value="ANTIPORTER SUBUNIT MNHG2-RELATED"/>
    <property type="match status" value="1"/>
</dbReference>
<dbReference type="EMBL" id="FWFS01000002">
    <property type="protein sequence ID" value="SLN24444.1"/>
    <property type="molecule type" value="Genomic_DNA"/>
</dbReference>
<dbReference type="InterPro" id="IPR005133">
    <property type="entry name" value="PhaG_MnhG_YufB"/>
</dbReference>
<dbReference type="NCBIfam" id="TIGR01300">
    <property type="entry name" value="CPA3_mnhG_phaG"/>
    <property type="match status" value="1"/>
</dbReference>
<dbReference type="PANTHER" id="PTHR34703">
    <property type="entry name" value="ANTIPORTER SUBUNIT MNHG2-RELATED"/>
    <property type="match status" value="1"/>
</dbReference>
<feature type="transmembrane region" description="Helical" evidence="2">
    <location>
        <begin position="36"/>
        <end position="56"/>
    </location>
</feature>
<evidence type="ECO:0000313" key="4">
    <source>
        <dbReference type="Proteomes" id="UP000193862"/>
    </source>
</evidence>
<keyword evidence="2" id="KW-0472">Membrane</keyword>
<protein>
    <submittedName>
        <fullName evidence="3">Na(+)/H(+) antiporter subunit G</fullName>
    </submittedName>
</protein>
<evidence type="ECO:0000256" key="2">
    <source>
        <dbReference type="SAM" id="Phobius"/>
    </source>
</evidence>
<feature type="region of interest" description="Disordered" evidence="1">
    <location>
        <begin position="101"/>
        <end position="132"/>
    </location>
</feature>
<dbReference type="Proteomes" id="UP000193862">
    <property type="component" value="Unassembled WGS sequence"/>
</dbReference>
<dbReference type="Pfam" id="PF03334">
    <property type="entry name" value="PhaG_MnhG_YufB"/>
    <property type="match status" value="1"/>
</dbReference>